<evidence type="ECO:0000313" key="3">
    <source>
        <dbReference type="Proteomes" id="UP000288805"/>
    </source>
</evidence>
<feature type="region of interest" description="Disordered" evidence="1">
    <location>
        <begin position="32"/>
        <end position="107"/>
    </location>
</feature>
<protein>
    <submittedName>
        <fullName evidence="2">Uncharacterized protein</fullName>
    </submittedName>
</protein>
<feature type="compositionally biased region" description="Low complexity" evidence="1">
    <location>
        <begin position="66"/>
        <end position="79"/>
    </location>
</feature>
<dbReference type="AlphaFoldDB" id="A0A438CWR5"/>
<accession>A0A438CWR5</accession>
<comment type="caution">
    <text evidence="2">The sequence shown here is derived from an EMBL/GenBank/DDBJ whole genome shotgun (WGS) entry which is preliminary data.</text>
</comment>
<gene>
    <name evidence="2" type="ORF">CK203_105003</name>
</gene>
<dbReference type="EMBL" id="QGNW01001945">
    <property type="protein sequence ID" value="RVW27643.1"/>
    <property type="molecule type" value="Genomic_DNA"/>
</dbReference>
<name>A0A438CWR5_VITVI</name>
<dbReference type="Proteomes" id="UP000288805">
    <property type="component" value="Unassembled WGS sequence"/>
</dbReference>
<evidence type="ECO:0000313" key="2">
    <source>
        <dbReference type="EMBL" id="RVW27643.1"/>
    </source>
</evidence>
<proteinExistence type="predicted"/>
<organism evidence="2 3">
    <name type="scientific">Vitis vinifera</name>
    <name type="common">Grape</name>
    <dbReference type="NCBI Taxonomy" id="29760"/>
    <lineage>
        <taxon>Eukaryota</taxon>
        <taxon>Viridiplantae</taxon>
        <taxon>Streptophyta</taxon>
        <taxon>Embryophyta</taxon>
        <taxon>Tracheophyta</taxon>
        <taxon>Spermatophyta</taxon>
        <taxon>Magnoliopsida</taxon>
        <taxon>eudicotyledons</taxon>
        <taxon>Gunneridae</taxon>
        <taxon>Pentapetalae</taxon>
        <taxon>rosids</taxon>
        <taxon>Vitales</taxon>
        <taxon>Vitaceae</taxon>
        <taxon>Viteae</taxon>
        <taxon>Vitis</taxon>
    </lineage>
</organism>
<evidence type="ECO:0000256" key="1">
    <source>
        <dbReference type="SAM" id="MobiDB-lite"/>
    </source>
</evidence>
<reference evidence="2 3" key="1">
    <citation type="journal article" date="2018" name="PLoS Genet.">
        <title>Population sequencing reveals clonal diversity and ancestral inbreeding in the grapevine cultivar Chardonnay.</title>
        <authorList>
            <person name="Roach M.J."/>
            <person name="Johnson D.L."/>
            <person name="Bohlmann J."/>
            <person name="van Vuuren H.J."/>
            <person name="Jones S.J."/>
            <person name="Pretorius I.S."/>
            <person name="Schmidt S.A."/>
            <person name="Borneman A.R."/>
        </authorList>
    </citation>
    <scope>NUCLEOTIDE SEQUENCE [LARGE SCALE GENOMIC DNA]</scope>
    <source>
        <strain evidence="3">cv. Chardonnay</strain>
        <tissue evidence="2">Leaf</tissue>
    </source>
</reference>
<sequence length="204" mass="22220">MADKVSSFQLVHQQLLSDFECVETIVSDVGEASQASTSESSVPPHILFNQRRPPLSISVPPPPTSQPSSAPVAGETGTIEGSGEGHGGNSRRRFGTQIGEDRGYGWGPSRQPLKPPGLMIEQLSRCVVPKPFSISPLKQGIGRVLTHRPHPAVKGREIVRPNPLTPSSWRAVWEERDMKGIFNLPPLTPSSPLHWIAYSQLIVE</sequence>